<keyword evidence="10" id="KW-1185">Reference proteome</keyword>
<dbReference type="InterPro" id="IPR003753">
    <property type="entry name" value="Exonuc_VII_L"/>
</dbReference>
<dbReference type="HAMAP" id="MF_00378">
    <property type="entry name" value="Exonuc_7_L"/>
    <property type="match status" value="1"/>
</dbReference>
<dbReference type="EMBL" id="JBHSCX010000010">
    <property type="protein sequence ID" value="MFC4362789.1"/>
    <property type="molecule type" value="Genomic_DNA"/>
</dbReference>
<evidence type="ECO:0000256" key="6">
    <source>
        <dbReference type="RuleBase" id="RU004355"/>
    </source>
</evidence>
<feature type="domain" description="OB-fold nucleic acid binding" evidence="8">
    <location>
        <begin position="11"/>
        <end position="104"/>
    </location>
</feature>
<organism evidence="9 10">
    <name type="scientific">Simiduia curdlanivorans</name>
    <dbReference type="NCBI Taxonomy" id="1492769"/>
    <lineage>
        <taxon>Bacteria</taxon>
        <taxon>Pseudomonadati</taxon>
        <taxon>Pseudomonadota</taxon>
        <taxon>Gammaproteobacteria</taxon>
        <taxon>Cellvibrionales</taxon>
        <taxon>Cellvibrionaceae</taxon>
        <taxon>Simiduia</taxon>
    </lineage>
</organism>
<dbReference type="Proteomes" id="UP001595840">
    <property type="component" value="Unassembled WGS sequence"/>
</dbReference>
<evidence type="ECO:0000256" key="3">
    <source>
        <dbReference type="ARBA" id="ARBA00022801"/>
    </source>
</evidence>
<comment type="subunit">
    <text evidence="5">Heterooligomer composed of large and small subunits.</text>
</comment>
<feature type="domain" description="Exonuclease VII large subunit C-terminal" evidence="7">
    <location>
        <begin position="127"/>
        <end position="462"/>
    </location>
</feature>
<name>A0ABV8V5P6_9GAMM</name>
<dbReference type="InterPro" id="IPR020579">
    <property type="entry name" value="Exonuc_VII_lsu_C"/>
</dbReference>
<gene>
    <name evidence="5 9" type="primary">xseA</name>
    <name evidence="9" type="ORF">ACFOX3_10770</name>
</gene>
<reference evidence="10" key="1">
    <citation type="journal article" date="2019" name="Int. J. Syst. Evol. Microbiol.">
        <title>The Global Catalogue of Microorganisms (GCM) 10K type strain sequencing project: providing services to taxonomists for standard genome sequencing and annotation.</title>
        <authorList>
            <consortium name="The Broad Institute Genomics Platform"/>
            <consortium name="The Broad Institute Genome Sequencing Center for Infectious Disease"/>
            <person name="Wu L."/>
            <person name="Ma J."/>
        </authorList>
    </citation>
    <scope>NUCLEOTIDE SEQUENCE [LARGE SCALE GENOMIC DNA]</scope>
    <source>
        <strain evidence="10">CECT 8570</strain>
    </source>
</reference>
<keyword evidence="1 5" id="KW-0963">Cytoplasm</keyword>
<dbReference type="CDD" id="cd04489">
    <property type="entry name" value="ExoVII_LU_OBF"/>
    <property type="match status" value="1"/>
</dbReference>
<keyword evidence="2 5" id="KW-0540">Nuclease</keyword>
<evidence type="ECO:0000313" key="9">
    <source>
        <dbReference type="EMBL" id="MFC4362789.1"/>
    </source>
</evidence>
<accession>A0ABV8V5P6</accession>
<comment type="catalytic activity">
    <reaction evidence="5 6">
        <text>Exonucleolytic cleavage in either 5'- to 3'- or 3'- to 5'-direction to yield nucleoside 5'-phosphates.</text>
        <dbReference type="EC" id="3.1.11.6"/>
    </reaction>
</comment>
<evidence type="ECO:0000256" key="4">
    <source>
        <dbReference type="ARBA" id="ARBA00022839"/>
    </source>
</evidence>
<keyword evidence="3 5" id="KW-0378">Hydrolase</keyword>
<dbReference type="Pfam" id="PF13742">
    <property type="entry name" value="tRNA_anti_2"/>
    <property type="match status" value="1"/>
</dbReference>
<dbReference type="PANTHER" id="PTHR30008:SF0">
    <property type="entry name" value="EXODEOXYRIBONUCLEASE 7 LARGE SUBUNIT"/>
    <property type="match status" value="1"/>
</dbReference>
<dbReference type="RefSeq" id="WP_290262102.1">
    <property type="nucleotide sequence ID" value="NZ_JAUFQG010000004.1"/>
</dbReference>
<protein>
    <recommendedName>
        <fullName evidence="5">Exodeoxyribonuclease 7 large subunit</fullName>
        <ecNumber evidence="5">3.1.11.6</ecNumber>
    </recommendedName>
    <alternativeName>
        <fullName evidence="5">Exodeoxyribonuclease VII large subunit</fullName>
        <shortName evidence="5">Exonuclease VII large subunit</shortName>
    </alternativeName>
</protein>
<evidence type="ECO:0000256" key="5">
    <source>
        <dbReference type="HAMAP-Rule" id="MF_00378"/>
    </source>
</evidence>
<evidence type="ECO:0000313" key="10">
    <source>
        <dbReference type="Proteomes" id="UP001595840"/>
    </source>
</evidence>
<comment type="caution">
    <text evidence="9">The sequence shown here is derived from an EMBL/GenBank/DDBJ whole genome shotgun (WGS) entry which is preliminary data.</text>
</comment>
<dbReference type="NCBIfam" id="TIGR00237">
    <property type="entry name" value="xseA"/>
    <property type="match status" value="1"/>
</dbReference>
<comment type="function">
    <text evidence="5">Bidirectionally degrades single-stranded DNA into large acid-insoluble oligonucleotides, which are then degraded further into small acid-soluble oligonucleotides.</text>
</comment>
<comment type="similarity">
    <text evidence="5 6">Belongs to the XseA family.</text>
</comment>
<comment type="subcellular location">
    <subcellularLocation>
        <location evidence="5 6">Cytoplasm</location>
    </subcellularLocation>
</comment>
<keyword evidence="4 5" id="KW-0269">Exonuclease</keyword>
<dbReference type="EC" id="3.1.11.6" evidence="5"/>
<dbReference type="Pfam" id="PF02601">
    <property type="entry name" value="Exonuc_VII_L"/>
    <property type="match status" value="1"/>
</dbReference>
<proteinExistence type="inferred from homology"/>
<evidence type="ECO:0000259" key="7">
    <source>
        <dbReference type="Pfam" id="PF02601"/>
    </source>
</evidence>
<sequence>MNSITADKKLYTVSQLNRQARQLLETHLSLLWVEGEISNYTRPASGHSYFTLKDSGAQIRCAMFKNRSLHLRIQPKNGAKVLIRGRVSLYEGRGDYQLIAEHMEDAGLGALQRAFEELKERLALEGLFDPRRKKKIPLPAKHIAIITSGTGAALRDILAVFKRRWAGQPLTLIPVPVQGTDAAPAIVKAIEIANQQAQFDVILLARGGGSLEDLWSFNEESVARAIAQSRLPVVCGVGHETDTTIADYCADLRAPTPSAAAELLSPDASDWLESFTGFGYLLEEAMERKLKQLAQRTDFYAHRLNRCEPKLLPAVQQVNRAQRQLHLALNNAISRAQVKAEHLTSQLQQLHPARQLQSKKVHFQQLEKRLHNKNPTRQIHLARDSVSLALQQLSDRLQHHLNGQQHSLHLHMQSLHNLSPLQTLERGYALITNDKAEVITKASQLKTGERVRARLHEGEFSAIVESAKT</sequence>
<evidence type="ECO:0000259" key="8">
    <source>
        <dbReference type="Pfam" id="PF13742"/>
    </source>
</evidence>
<evidence type="ECO:0000256" key="1">
    <source>
        <dbReference type="ARBA" id="ARBA00022490"/>
    </source>
</evidence>
<dbReference type="PANTHER" id="PTHR30008">
    <property type="entry name" value="EXODEOXYRIBONUCLEASE 7 LARGE SUBUNIT"/>
    <property type="match status" value="1"/>
</dbReference>
<dbReference type="GO" id="GO:0008855">
    <property type="term" value="F:exodeoxyribonuclease VII activity"/>
    <property type="evidence" value="ECO:0007669"/>
    <property type="project" value="UniProtKB-EC"/>
</dbReference>
<dbReference type="InterPro" id="IPR025824">
    <property type="entry name" value="OB-fold_nuc-bd_dom"/>
</dbReference>
<evidence type="ECO:0000256" key="2">
    <source>
        <dbReference type="ARBA" id="ARBA00022722"/>
    </source>
</evidence>